<keyword evidence="3" id="KW-1185">Reference proteome</keyword>
<dbReference type="Pfam" id="PF02627">
    <property type="entry name" value="CMD"/>
    <property type="match status" value="1"/>
</dbReference>
<dbReference type="InterPro" id="IPR029032">
    <property type="entry name" value="AhpD-like"/>
</dbReference>
<name>A0A0C4YQP7_9BURK</name>
<dbReference type="GO" id="GO:0051920">
    <property type="term" value="F:peroxiredoxin activity"/>
    <property type="evidence" value="ECO:0007669"/>
    <property type="project" value="InterPro"/>
</dbReference>
<feature type="domain" description="Carboxymuconolactone decarboxylase-like" evidence="1">
    <location>
        <begin position="52"/>
        <end position="104"/>
    </location>
</feature>
<dbReference type="EMBL" id="CP010537">
    <property type="protein sequence ID" value="AJG22911.1"/>
    <property type="molecule type" value="Genomic_DNA"/>
</dbReference>
<dbReference type="PANTHER" id="PTHR35446:SF3">
    <property type="entry name" value="CMD DOMAIN-CONTAINING PROTEIN"/>
    <property type="match status" value="1"/>
</dbReference>
<evidence type="ECO:0000259" key="1">
    <source>
        <dbReference type="Pfam" id="PF02627"/>
    </source>
</evidence>
<evidence type="ECO:0000313" key="3">
    <source>
        <dbReference type="Proteomes" id="UP000031843"/>
    </source>
</evidence>
<protein>
    <submittedName>
        <fullName evidence="2">Macrophage infectivity potentiator-related protein</fullName>
    </submittedName>
</protein>
<dbReference type="KEGG" id="cbw:RR42_s1323"/>
<gene>
    <name evidence="2" type="ORF">RR42_s1323</name>
</gene>
<dbReference type="NCBIfam" id="TIGR00778">
    <property type="entry name" value="ahpD_dom"/>
    <property type="match status" value="1"/>
</dbReference>
<dbReference type="RefSeq" id="WP_043354566.1">
    <property type="nucleotide sequence ID" value="NZ_CP010537.1"/>
</dbReference>
<dbReference type="InterPro" id="IPR003779">
    <property type="entry name" value="CMD-like"/>
</dbReference>
<organism evidence="2 3">
    <name type="scientific">Cupriavidus basilensis</name>
    <dbReference type="NCBI Taxonomy" id="68895"/>
    <lineage>
        <taxon>Bacteria</taxon>
        <taxon>Pseudomonadati</taxon>
        <taxon>Pseudomonadota</taxon>
        <taxon>Betaproteobacteria</taxon>
        <taxon>Burkholderiales</taxon>
        <taxon>Burkholderiaceae</taxon>
        <taxon>Cupriavidus</taxon>
    </lineage>
</organism>
<dbReference type="AlphaFoldDB" id="A0A0C4YQP7"/>
<reference evidence="2 3" key="1">
    <citation type="journal article" date="2015" name="Genome Announc.">
        <title>Complete Genome Sequence of Cupriavidus basilensis 4G11, Isolated from the Oak Ridge Field Research Center Site.</title>
        <authorList>
            <person name="Ray J."/>
            <person name="Waters R.J."/>
            <person name="Skerker J.M."/>
            <person name="Kuehl J.V."/>
            <person name="Price M.N."/>
            <person name="Huang J."/>
            <person name="Chakraborty R."/>
            <person name="Arkin A.P."/>
            <person name="Deutschbauer A."/>
        </authorList>
    </citation>
    <scope>NUCLEOTIDE SEQUENCE [LARGE SCALE GENOMIC DNA]</scope>
    <source>
        <strain evidence="2">4G11</strain>
    </source>
</reference>
<dbReference type="PANTHER" id="PTHR35446">
    <property type="entry name" value="SI:CH211-175M2.5"/>
    <property type="match status" value="1"/>
</dbReference>
<dbReference type="SUPFAM" id="SSF69118">
    <property type="entry name" value="AhpD-like"/>
    <property type="match status" value="1"/>
</dbReference>
<sequence>MSRLHTINPAEATGQAAQLFAAIKGAVGKVPNAYAVIGSNAPEVLAHALQTGALLKNATLSARELEAINLAVSEASGCDYCVAAHTMTGKMAGYTAEQTRELRAGEYPQDSKIDALVRFALAVVTTSGTLPASVVANVREAGYTDRQIVESIQAISAILFTNMINRVNDTAIDFPKVA</sequence>
<dbReference type="OrthoDB" id="3667834at2"/>
<evidence type="ECO:0000313" key="2">
    <source>
        <dbReference type="EMBL" id="AJG22911.1"/>
    </source>
</evidence>
<accession>A0A0C4YQP7</accession>
<proteinExistence type="predicted"/>
<dbReference type="InterPro" id="IPR004675">
    <property type="entry name" value="AhpD_core"/>
</dbReference>
<dbReference type="Proteomes" id="UP000031843">
    <property type="component" value="Chromosome secondary"/>
</dbReference>
<dbReference type="Gene3D" id="1.20.1290.10">
    <property type="entry name" value="AhpD-like"/>
    <property type="match status" value="1"/>
</dbReference>
<dbReference type="STRING" id="68895.RR42_s1323"/>